<organism evidence="6 7">
    <name type="scientific">Bosea lupini</name>
    <dbReference type="NCBI Taxonomy" id="1036779"/>
    <lineage>
        <taxon>Bacteria</taxon>
        <taxon>Pseudomonadati</taxon>
        <taxon>Pseudomonadota</taxon>
        <taxon>Alphaproteobacteria</taxon>
        <taxon>Hyphomicrobiales</taxon>
        <taxon>Boseaceae</taxon>
        <taxon>Bosea</taxon>
    </lineage>
</organism>
<name>A0A1H7VMJ1_9HYPH</name>
<dbReference type="PANTHER" id="PTHR23407">
    <property type="entry name" value="ATPASE INHIBITOR/5-FORMYLTETRAHYDROFOLATE CYCLO-LIGASE"/>
    <property type="match status" value="1"/>
</dbReference>
<gene>
    <name evidence="6" type="ORF">SAMN04515666_107157</name>
</gene>
<dbReference type="GO" id="GO:0005524">
    <property type="term" value="F:ATP binding"/>
    <property type="evidence" value="ECO:0007669"/>
    <property type="project" value="UniProtKB-KW"/>
</dbReference>
<dbReference type="PANTHER" id="PTHR23407:SF1">
    <property type="entry name" value="5-FORMYLTETRAHYDROFOLATE CYCLO-LIGASE"/>
    <property type="match status" value="1"/>
</dbReference>
<dbReference type="OrthoDB" id="9801938at2"/>
<keyword evidence="2 4" id="KW-0547">Nucleotide-binding</keyword>
<dbReference type="InterPro" id="IPR002698">
    <property type="entry name" value="FTHF_cligase"/>
</dbReference>
<keyword evidence="7" id="KW-1185">Reference proteome</keyword>
<keyword evidence="5" id="KW-0479">Metal-binding</keyword>
<evidence type="ECO:0000256" key="1">
    <source>
        <dbReference type="ARBA" id="ARBA00010638"/>
    </source>
</evidence>
<dbReference type="NCBIfam" id="TIGR02727">
    <property type="entry name" value="MTHFS_bact"/>
    <property type="match status" value="1"/>
</dbReference>
<dbReference type="InterPro" id="IPR037171">
    <property type="entry name" value="NagB/RpiA_transferase-like"/>
</dbReference>
<feature type="binding site" evidence="4">
    <location>
        <begin position="136"/>
        <end position="144"/>
    </location>
    <ligand>
        <name>ATP</name>
        <dbReference type="ChEBI" id="CHEBI:30616"/>
    </ligand>
</feature>
<proteinExistence type="inferred from homology"/>
<feature type="binding site" evidence="4">
    <location>
        <position position="63"/>
    </location>
    <ligand>
        <name>substrate</name>
    </ligand>
</feature>
<dbReference type="STRING" id="1036779.SAMN04515666_107157"/>
<dbReference type="EMBL" id="FOAN01000007">
    <property type="protein sequence ID" value="SEM09998.1"/>
    <property type="molecule type" value="Genomic_DNA"/>
</dbReference>
<comment type="cofactor">
    <cofactor evidence="5">
        <name>Mg(2+)</name>
        <dbReference type="ChEBI" id="CHEBI:18420"/>
    </cofactor>
</comment>
<dbReference type="EC" id="6.3.3.2" evidence="5"/>
<reference evidence="7" key="1">
    <citation type="submission" date="2016-10" db="EMBL/GenBank/DDBJ databases">
        <authorList>
            <person name="Varghese N."/>
            <person name="Submissions S."/>
        </authorList>
    </citation>
    <scope>NUCLEOTIDE SEQUENCE [LARGE SCALE GENOMIC DNA]</scope>
    <source>
        <strain evidence="7">LMG 26383,CCUG 61248,R- 45681</strain>
    </source>
</reference>
<feature type="binding site" evidence="4">
    <location>
        <begin position="13"/>
        <end position="17"/>
    </location>
    <ligand>
        <name>ATP</name>
        <dbReference type="ChEBI" id="CHEBI:30616"/>
    </ligand>
</feature>
<keyword evidence="5" id="KW-0460">Magnesium</keyword>
<protein>
    <recommendedName>
        <fullName evidence="5">5-formyltetrahydrofolate cyclo-ligase</fullName>
        <ecNumber evidence="5">6.3.3.2</ecNumber>
    </recommendedName>
</protein>
<dbReference type="InterPro" id="IPR024185">
    <property type="entry name" value="FTHF_cligase-like_sf"/>
</dbReference>
<dbReference type="GO" id="GO:0046872">
    <property type="term" value="F:metal ion binding"/>
    <property type="evidence" value="ECO:0007669"/>
    <property type="project" value="UniProtKB-KW"/>
</dbReference>
<dbReference type="GO" id="GO:0035999">
    <property type="term" value="P:tetrahydrofolate interconversion"/>
    <property type="evidence" value="ECO:0007669"/>
    <property type="project" value="TreeGrafter"/>
</dbReference>
<evidence type="ECO:0000256" key="2">
    <source>
        <dbReference type="ARBA" id="ARBA00022741"/>
    </source>
</evidence>
<evidence type="ECO:0000256" key="5">
    <source>
        <dbReference type="RuleBase" id="RU361279"/>
    </source>
</evidence>
<dbReference type="Pfam" id="PF01812">
    <property type="entry name" value="5-FTHF_cyc-lig"/>
    <property type="match status" value="1"/>
</dbReference>
<dbReference type="RefSeq" id="WP_091838920.1">
    <property type="nucleotide sequence ID" value="NZ_FOAN01000007.1"/>
</dbReference>
<evidence type="ECO:0000313" key="7">
    <source>
        <dbReference type="Proteomes" id="UP000199664"/>
    </source>
</evidence>
<dbReference type="GO" id="GO:0030272">
    <property type="term" value="F:5-formyltetrahydrofolate cyclo-ligase activity"/>
    <property type="evidence" value="ECO:0007669"/>
    <property type="project" value="UniProtKB-EC"/>
</dbReference>
<dbReference type="SUPFAM" id="SSF100950">
    <property type="entry name" value="NagB/RpiA/CoA transferase-like"/>
    <property type="match status" value="1"/>
</dbReference>
<sequence length="191" mass="21340">MTDSVSLAPSPRKAALRAEALARRDALELDDRLLWDEAIVARVLALPVFTQGPISAYWPMRSEADPRPILEALHERGLLLCLPAIVEKRMHFRRWAPWEPIVPGGFGTLVPAPEQPEVKPAILIVPLAAFDRRGYRIGYGKGYYDRAITELEPALTVGIAYAAQEIAEVPAEPHDRRLDWVVTQDETIRCG</sequence>
<dbReference type="GO" id="GO:0009396">
    <property type="term" value="P:folic acid-containing compound biosynthetic process"/>
    <property type="evidence" value="ECO:0007669"/>
    <property type="project" value="TreeGrafter"/>
</dbReference>
<evidence type="ECO:0000256" key="3">
    <source>
        <dbReference type="ARBA" id="ARBA00022840"/>
    </source>
</evidence>
<evidence type="ECO:0000256" key="4">
    <source>
        <dbReference type="PIRSR" id="PIRSR006806-1"/>
    </source>
</evidence>
<dbReference type="Proteomes" id="UP000199664">
    <property type="component" value="Unassembled WGS sequence"/>
</dbReference>
<keyword evidence="6" id="KW-0436">Ligase</keyword>
<accession>A0A1H7VMJ1</accession>
<dbReference type="PIRSF" id="PIRSF006806">
    <property type="entry name" value="FTHF_cligase"/>
    <property type="match status" value="1"/>
</dbReference>
<comment type="similarity">
    <text evidence="1 5">Belongs to the 5-formyltetrahydrofolate cyclo-ligase family.</text>
</comment>
<keyword evidence="3 4" id="KW-0067">ATP-binding</keyword>
<comment type="catalytic activity">
    <reaction evidence="5">
        <text>(6S)-5-formyl-5,6,7,8-tetrahydrofolate + ATP = (6R)-5,10-methenyltetrahydrofolate + ADP + phosphate</text>
        <dbReference type="Rhea" id="RHEA:10488"/>
        <dbReference type="ChEBI" id="CHEBI:30616"/>
        <dbReference type="ChEBI" id="CHEBI:43474"/>
        <dbReference type="ChEBI" id="CHEBI:57455"/>
        <dbReference type="ChEBI" id="CHEBI:57457"/>
        <dbReference type="ChEBI" id="CHEBI:456216"/>
        <dbReference type="EC" id="6.3.3.2"/>
    </reaction>
</comment>
<dbReference type="Gene3D" id="3.40.50.10420">
    <property type="entry name" value="NagB/RpiA/CoA transferase-like"/>
    <property type="match status" value="1"/>
</dbReference>
<evidence type="ECO:0000313" key="6">
    <source>
        <dbReference type="EMBL" id="SEM09998.1"/>
    </source>
</evidence>
<dbReference type="AlphaFoldDB" id="A0A1H7VMJ1"/>